<dbReference type="Pfam" id="PF04565">
    <property type="entry name" value="RNA_pol_Rpb2_3"/>
    <property type="match status" value="1"/>
</dbReference>
<evidence type="ECO:0000259" key="10">
    <source>
        <dbReference type="Pfam" id="PF04560"/>
    </source>
</evidence>
<dbReference type="Gene3D" id="3.90.1110.10">
    <property type="entry name" value="RNA polymerase Rpb2, domain 2"/>
    <property type="match status" value="1"/>
</dbReference>
<dbReference type="Gene3D" id="2.40.50.150">
    <property type="match status" value="1"/>
</dbReference>
<dbReference type="Pfam" id="PF10385">
    <property type="entry name" value="RNA_pol_Rpb2_45"/>
    <property type="match status" value="1"/>
</dbReference>
<dbReference type="PANTHER" id="PTHR20856">
    <property type="entry name" value="DNA-DIRECTED RNA POLYMERASE I SUBUNIT 2"/>
    <property type="match status" value="1"/>
</dbReference>
<feature type="domain" description="DNA-directed RNA polymerase subunit 2 hybrid-binding" evidence="9">
    <location>
        <begin position="595"/>
        <end position="979"/>
    </location>
</feature>
<dbReference type="GO" id="GO:0003677">
    <property type="term" value="F:DNA binding"/>
    <property type="evidence" value="ECO:0007669"/>
    <property type="project" value="UniProtKB-UniRule"/>
</dbReference>
<evidence type="ECO:0000256" key="4">
    <source>
        <dbReference type="ARBA" id="ARBA00023163"/>
    </source>
</evidence>
<evidence type="ECO:0000256" key="8">
    <source>
        <dbReference type="RuleBase" id="RU363031"/>
    </source>
</evidence>
<evidence type="ECO:0000313" key="15">
    <source>
        <dbReference type="EMBL" id="TET47530.1"/>
    </source>
</evidence>
<dbReference type="InterPro" id="IPR010243">
    <property type="entry name" value="RNA_pol_bsu_bac"/>
</dbReference>
<proteinExistence type="inferred from homology"/>
<dbReference type="Gene3D" id="2.30.150.10">
    <property type="entry name" value="DNA-directed RNA polymerase, beta subunit, external 1 domain"/>
    <property type="match status" value="1"/>
</dbReference>
<dbReference type="CDD" id="cd00653">
    <property type="entry name" value="RNA_pol_B_RPB2"/>
    <property type="match status" value="1"/>
</dbReference>
<dbReference type="Gene3D" id="2.40.270.10">
    <property type="entry name" value="DNA-directed RNA polymerase, subunit 2, domain 6"/>
    <property type="match status" value="2"/>
</dbReference>
<dbReference type="InterPro" id="IPR007644">
    <property type="entry name" value="RNA_pol_bsu_protrusion"/>
</dbReference>
<dbReference type="InterPro" id="IPR007642">
    <property type="entry name" value="RNA_pol_Rpb2_2"/>
</dbReference>
<dbReference type="PROSITE" id="PS01166">
    <property type="entry name" value="RNA_POL_BETA"/>
    <property type="match status" value="1"/>
</dbReference>
<dbReference type="HAMAP" id="MF_01321">
    <property type="entry name" value="RNApol_bact_RpoB"/>
    <property type="match status" value="1"/>
</dbReference>
<dbReference type="InterPro" id="IPR037033">
    <property type="entry name" value="DNA-dir_RNAP_su2_hyb_sf"/>
</dbReference>
<accession>A0A523UYF3</accession>
<dbReference type="InterPro" id="IPR007645">
    <property type="entry name" value="RNA_pol_Rpb2_3"/>
</dbReference>
<dbReference type="Gene3D" id="3.90.1100.10">
    <property type="match status" value="1"/>
</dbReference>
<comment type="function">
    <text evidence="6 8">DNA-dependent RNA polymerase catalyzes the transcription of DNA into RNA using the four ribonucleoside triphosphates as substrates.</text>
</comment>
<dbReference type="NCBIfam" id="TIGR02013">
    <property type="entry name" value="rpoB"/>
    <property type="match status" value="1"/>
</dbReference>
<dbReference type="InterPro" id="IPR014724">
    <property type="entry name" value="RNA_pol_RPB2_OB-fold"/>
</dbReference>
<evidence type="ECO:0000256" key="3">
    <source>
        <dbReference type="ARBA" id="ARBA00022695"/>
    </source>
</evidence>
<keyword evidence="4 6" id="KW-0804">Transcription</keyword>
<name>A0A523UYF3_UNCAE</name>
<comment type="similarity">
    <text evidence="6 7">Belongs to the RNA polymerase beta chain family.</text>
</comment>
<evidence type="ECO:0000256" key="2">
    <source>
        <dbReference type="ARBA" id="ARBA00022679"/>
    </source>
</evidence>
<dbReference type="Pfam" id="PF04560">
    <property type="entry name" value="RNA_pol_Rpb2_7"/>
    <property type="match status" value="1"/>
</dbReference>
<organism evidence="15 16">
    <name type="scientific">Aerophobetes bacterium</name>
    <dbReference type="NCBI Taxonomy" id="2030807"/>
    <lineage>
        <taxon>Bacteria</taxon>
        <taxon>Candidatus Aerophobota</taxon>
    </lineage>
</organism>
<dbReference type="InterPro" id="IPR019462">
    <property type="entry name" value="DNA-dir_RNA_pol_bsu_external_1"/>
</dbReference>
<dbReference type="Gene3D" id="3.90.1800.10">
    <property type="entry name" value="RNA polymerase alpha subunit dimerisation domain"/>
    <property type="match status" value="1"/>
</dbReference>
<dbReference type="Proteomes" id="UP000320679">
    <property type="component" value="Unassembled WGS sequence"/>
</dbReference>
<dbReference type="NCBIfam" id="NF001616">
    <property type="entry name" value="PRK00405.1"/>
    <property type="match status" value="1"/>
</dbReference>
<evidence type="ECO:0000259" key="14">
    <source>
        <dbReference type="Pfam" id="PF10385"/>
    </source>
</evidence>
<comment type="caution">
    <text evidence="15">The sequence shown here is derived from an EMBL/GenBank/DDBJ whole genome shotgun (WGS) entry which is preliminary data.</text>
</comment>
<comment type="catalytic activity">
    <reaction evidence="5 6 8">
        <text>RNA(n) + a ribonucleoside 5'-triphosphate = RNA(n+1) + diphosphate</text>
        <dbReference type="Rhea" id="RHEA:21248"/>
        <dbReference type="Rhea" id="RHEA-COMP:14527"/>
        <dbReference type="Rhea" id="RHEA-COMP:17342"/>
        <dbReference type="ChEBI" id="CHEBI:33019"/>
        <dbReference type="ChEBI" id="CHEBI:61557"/>
        <dbReference type="ChEBI" id="CHEBI:140395"/>
        <dbReference type="EC" id="2.7.7.6"/>
    </reaction>
</comment>
<reference evidence="15 16" key="1">
    <citation type="submission" date="2019-03" db="EMBL/GenBank/DDBJ databases">
        <title>Metabolic potential of uncultured bacteria and archaea associated with petroleum seepage in deep-sea sediments.</title>
        <authorList>
            <person name="Dong X."/>
            <person name="Hubert C."/>
        </authorList>
    </citation>
    <scope>NUCLEOTIDE SEQUENCE [LARGE SCALE GENOMIC DNA]</scope>
    <source>
        <strain evidence="15">E29_bin78</strain>
    </source>
</reference>
<evidence type="ECO:0000256" key="5">
    <source>
        <dbReference type="ARBA" id="ARBA00048552"/>
    </source>
</evidence>
<dbReference type="InterPro" id="IPR037034">
    <property type="entry name" value="RNA_pol_Rpb2_2_sf"/>
</dbReference>
<comment type="subunit">
    <text evidence="6 8">The RNAP catalytic core consists of 2 alpha, 1 beta, 1 beta' and 1 omega subunit. When a sigma factor is associated with the core the holoenzyme is formed, which can initiate transcription.</text>
</comment>
<dbReference type="InterPro" id="IPR007120">
    <property type="entry name" value="DNA-dir_RNAP_su2_dom"/>
</dbReference>
<dbReference type="InterPro" id="IPR007641">
    <property type="entry name" value="RNA_pol_Rpb2_7"/>
</dbReference>
<evidence type="ECO:0000259" key="12">
    <source>
        <dbReference type="Pfam" id="PF04563"/>
    </source>
</evidence>
<gene>
    <name evidence="6" type="primary">rpoB</name>
    <name evidence="15" type="ORF">E3J59_02000</name>
</gene>
<keyword evidence="3 6" id="KW-0548">Nucleotidyltransferase</keyword>
<evidence type="ECO:0000256" key="7">
    <source>
        <dbReference type="RuleBase" id="RU000434"/>
    </source>
</evidence>
<dbReference type="Pfam" id="PF00562">
    <property type="entry name" value="RNA_pol_Rpb2_6"/>
    <property type="match status" value="1"/>
</dbReference>
<dbReference type="InterPro" id="IPR007121">
    <property type="entry name" value="RNA_pol_bsu_CS"/>
</dbReference>
<dbReference type="GO" id="GO:0003899">
    <property type="term" value="F:DNA-directed RNA polymerase activity"/>
    <property type="evidence" value="ECO:0007669"/>
    <property type="project" value="UniProtKB-UniRule"/>
</dbReference>
<dbReference type="AlphaFoldDB" id="A0A523UYF3"/>
<dbReference type="InterPro" id="IPR015712">
    <property type="entry name" value="DNA-dir_RNA_pol_su2"/>
</dbReference>
<dbReference type="SUPFAM" id="SSF64484">
    <property type="entry name" value="beta and beta-prime subunits of DNA dependent RNA-polymerase"/>
    <property type="match status" value="1"/>
</dbReference>
<dbReference type="GO" id="GO:0000428">
    <property type="term" value="C:DNA-directed RNA polymerase complex"/>
    <property type="evidence" value="ECO:0007669"/>
    <property type="project" value="UniProtKB-KW"/>
</dbReference>
<evidence type="ECO:0000256" key="1">
    <source>
        <dbReference type="ARBA" id="ARBA00022478"/>
    </source>
</evidence>
<sequence>MDMKKSSKVLNFAKSKPVMEVPNLLEMQKVSFDAFLQVDVPPKKRVDEGLQGAFKDIFPVESYNGRLVLDFVEYDLRKPRYSEEKCKEEGLTHSLPLYVTLRLVKKETGEVTEQEVYLGDFPVMTERGSFVIHGAERIIVNQLQRSPGVFVEEDISASSSSGVMYKARIIPERGNWLDFEIREGLIYMRINRRRRFLATLFLRAMGGVAEEILAEFEDPDDRRVLEESFKQDGTGTQKDALLKVYHSLRPSRPPVFESVNEVFTRTFLDPRRYSLGRVGRFQINKELDLNGDWETEVLRLEDIVGTMKHLLRLNREKKEIKSLDHLSSKRVRRVGDLLSEQLHIGLANLARVIQQGMSIQDPEAVTPRSLVNTRTVRNSVDSFFNTGRLSQYSDQTNPLAELTHKRRLSALGPGGLSRVQAKEEARDVHYTHYGRICPIETPEGQNIGLITSLATYVRVNEFGFLEAPYRKVEGGRATKRVVYLDAREEDNYYIASTDTVDEEGNFLKAELIARYRGEIVIVPKEKVDYVDVSPKQIVSVSTSLIPFLEHDEANRALMGSNMQRQAVPLEMAEEPLIQTGMEEKVAQDSMSAVRARRSGEVVHVDADCVKIKTSSGVDTYRLIKFNRSNQRTCINQWPIVAKGEKVKEGDFIADSAGIRGGRLALGRDVLAAFMPLRGYNFEDAVLISERLVKDDVFTSIHIEELQVEAKELKSGMEEITADIPNVEEASLKNLDEDGIIRIGSEVKSGDILVGKVTPQVEVKLTPEERLLRSIFGEKAQKVKDNSLRIPHGVEGKVIKIKVLSQENEDNLPPDVKKRVRVYVAMRRKIRVGDKIAGRHGNKGVVSKVLPEEDMPSLKDGTPVDVVLNPLSVPSRMNVGQILEVHLGWAAQVLGTKIICPVFEGPKEEEVRRLLKRASLPESGKVTLYDGQTGEPFHQPVTVGYMYMMKLIHLAEEKMHARSTGPYALITQQPLGGRSRQGGQRFGEMEVWALQGYGAAYTLQEMLTGKSDDLQARAKIHEWIMRGENFLDTQTPESFKVLIKELQSLGLSLEFWKNGRKLGIMDIDKEEKE</sequence>
<dbReference type="InterPro" id="IPR042107">
    <property type="entry name" value="DNA-dir_RNA_pol_bsu_ext_1_sf"/>
</dbReference>
<feature type="domain" description="DNA-directed RNA polymerase beta subunit external 1" evidence="14">
    <location>
        <begin position="469"/>
        <end position="533"/>
    </location>
</feature>
<evidence type="ECO:0000259" key="13">
    <source>
        <dbReference type="Pfam" id="PF04565"/>
    </source>
</evidence>
<dbReference type="Pfam" id="PF04561">
    <property type="entry name" value="RNA_pol_Rpb2_2"/>
    <property type="match status" value="1"/>
</dbReference>
<keyword evidence="2 6" id="KW-0808">Transferase</keyword>
<feature type="domain" description="RNA polymerase beta subunit protrusion" evidence="12">
    <location>
        <begin position="24"/>
        <end position="376"/>
    </location>
</feature>
<dbReference type="GO" id="GO:0032549">
    <property type="term" value="F:ribonucleoside binding"/>
    <property type="evidence" value="ECO:0007669"/>
    <property type="project" value="InterPro"/>
</dbReference>
<feature type="domain" description="RNA polymerase Rpb2" evidence="11">
    <location>
        <begin position="145"/>
        <end position="332"/>
    </location>
</feature>
<keyword evidence="1 6" id="KW-0240">DNA-directed RNA polymerase</keyword>
<dbReference type="GO" id="GO:0006351">
    <property type="term" value="P:DNA-templated transcription"/>
    <property type="evidence" value="ECO:0007669"/>
    <property type="project" value="UniProtKB-UniRule"/>
</dbReference>
<evidence type="ECO:0000259" key="11">
    <source>
        <dbReference type="Pfam" id="PF04561"/>
    </source>
</evidence>
<dbReference type="EMBL" id="SOJK01000086">
    <property type="protein sequence ID" value="TET47530.1"/>
    <property type="molecule type" value="Genomic_DNA"/>
</dbReference>
<dbReference type="Gene3D" id="2.40.50.100">
    <property type="match status" value="1"/>
</dbReference>
<protein>
    <recommendedName>
        <fullName evidence="6 8">DNA-directed RNA polymerase subunit beta</fullName>
        <shortName evidence="6">RNAP subunit beta</shortName>
        <ecNumber evidence="6 8">2.7.7.6</ecNumber>
    </recommendedName>
    <alternativeName>
        <fullName evidence="6">RNA polymerase subunit beta</fullName>
    </alternativeName>
    <alternativeName>
        <fullName evidence="6">Transcriptase subunit beta</fullName>
    </alternativeName>
</protein>
<feature type="domain" description="RNA polymerase Rpb2" evidence="13">
    <location>
        <begin position="391"/>
        <end position="459"/>
    </location>
</feature>
<evidence type="ECO:0000313" key="16">
    <source>
        <dbReference type="Proteomes" id="UP000320679"/>
    </source>
</evidence>
<feature type="domain" description="RNA polymerase Rpb2" evidence="10">
    <location>
        <begin position="981"/>
        <end position="1054"/>
    </location>
</feature>
<dbReference type="Pfam" id="PF04563">
    <property type="entry name" value="RNA_pol_Rpb2_1"/>
    <property type="match status" value="1"/>
</dbReference>
<dbReference type="EC" id="2.7.7.6" evidence="6 8"/>
<evidence type="ECO:0000259" key="9">
    <source>
        <dbReference type="Pfam" id="PF00562"/>
    </source>
</evidence>
<evidence type="ECO:0000256" key="6">
    <source>
        <dbReference type="HAMAP-Rule" id="MF_01321"/>
    </source>
</evidence>